<proteinExistence type="predicted"/>
<dbReference type="Proteomes" id="UP001236652">
    <property type="component" value="Chromosome"/>
</dbReference>
<evidence type="ECO:0008006" key="3">
    <source>
        <dbReference type="Google" id="ProtNLM"/>
    </source>
</evidence>
<sequence>MNSRIRLEQPEDYRVVEEQAREAFWNLYFPGCHEHYVIHNMRQHEDFLKELNKGRMLH</sequence>
<organism evidence="1 2">
    <name type="scientific">Pontibacillus chungwhensis</name>
    <dbReference type="NCBI Taxonomy" id="265426"/>
    <lineage>
        <taxon>Bacteria</taxon>
        <taxon>Bacillati</taxon>
        <taxon>Bacillota</taxon>
        <taxon>Bacilli</taxon>
        <taxon>Bacillales</taxon>
        <taxon>Bacillaceae</taxon>
        <taxon>Pontibacillus</taxon>
    </lineage>
</organism>
<name>A0ABY8V3D5_9BACI</name>
<evidence type="ECO:0000313" key="1">
    <source>
        <dbReference type="EMBL" id="WIF99344.1"/>
    </source>
</evidence>
<reference evidence="1 2" key="1">
    <citation type="submission" date="2023-05" db="EMBL/GenBank/DDBJ databases">
        <title>Comparative genomics reveals the evidence of polycyclic aromatic hydrocarbons degradation in moderately halophilic genus Pontibacillus.</title>
        <authorList>
            <person name="Yang H."/>
            <person name="Qian Z."/>
        </authorList>
    </citation>
    <scope>NUCLEOTIDE SEQUENCE [LARGE SCALE GENOMIC DNA]</scope>
    <source>
        <strain evidence="2">HN14</strain>
    </source>
</reference>
<dbReference type="RefSeq" id="WP_231418041.1">
    <property type="nucleotide sequence ID" value="NZ_CP126446.1"/>
</dbReference>
<keyword evidence="2" id="KW-1185">Reference proteome</keyword>
<protein>
    <recommendedName>
        <fullName evidence="3">GNAT family N-acetyltransferase</fullName>
    </recommendedName>
</protein>
<accession>A0ABY8V3D5</accession>
<dbReference type="EMBL" id="CP126446">
    <property type="protein sequence ID" value="WIF99344.1"/>
    <property type="molecule type" value="Genomic_DNA"/>
</dbReference>
<evidence type="ECO:0000313" key="2">
    <source>
        <dbReference type="Proteomes" id="UP001236652"/>
    </source>
</evidence>
<gene>
    <name evidence="1" type="ORF">QNI29_06720</name>
</gene>